<evidence type="ECO:0000313" key="2">
    <source>
        <dbReference type="Proteomes" id="UP000018721"/>
    </source>
</evidence>
<dbReference type="AlphaFoldDB" id="V9FYP9"/>
<protein>
    <submittedName>
        <fullName evidence="1">Uncharacterized protein</fullName>
    </submittedName>
</protein>
<gene>
    <name evidence="1" type="ORF">F443_01806</name>
</gene>
<dbReference type="EMBL" id="ANIZ01000302">
    <property type="protein sequence ID" value="ETI55527.1"/>
    <property type="molecule type" value="Genomic_DNA"/>
</dbReference>
<evidence type="ECO:0000313" key="1">
    <source>
        <dbReference type="EMBL" id="ETI55527.1"/>
    </source>
</evidence>
<proteinExistence type="predicted"/>
<accession>V9FYP9</accession>
<dbReference type="HOGENOM" id="CLU_1117601_0_0_1"/>
<comment type="caution">
    <text evidence="1">The sequence shown here is derived from an EMBL/GenBank/DDBJ whole genome shotgun (WGS) entry which is preliminary data.</text>
</comment>
<sequence>MESGLLCITLRTDFESTFVLRGERPQYRPVSCKLTSAGTGSDAVNDASTTTALRPPCQMIDSIFVPVMPRYSDAPDRKAKSELLERLQDDAVQGTDLSFYALNEGAFCHSLICLHRLHKLVRVIIDKKWASLDLLGELPKPGRLGACMTCDGVGSIAVQTGRDRQCALAFTIARSWPTKSVFFERSPGNPCQSRSLKTCALNRRMYDGARARLLTTERKGVSAGSVTAPGLSVVPAHLPGESCPYTTEY</sequence>
<name>V9FYP9_PHYNI</name>
<dbReference type="Proteomes" id="UP000018721">
    <property type="component" value="Unassembled WGS sequence"/>
</dbReference>
<organism evidence="1 2">
    <name type="scientific">Phytophthora nicotianae P1569</name>
    <dbReference type="NCBI Taxonomy" id="1317065"/>
    <lineage>
        <taxon>Eukaryota</taxon>
        <taxon>Sar</taxon>
        <taxon>Stramenopiles</taxon>
        <taxon>Oomycota</taxon>
        <taxon>Peronosporomycetes</taxon>
        <taxon>Peronosporales</taxon>
        <taxon>Peronosporaceae</taxon>
        <taxon>Phytophthora</taxon>
    </lineage>
</organism>
<reference evidence="1 2" key="1">
    <citation type="submission" date="2013-11" db="EMBL/GenBank/DDBJ databases">
        <title>The Genome Sequence of Phytophthora parasitica P1569.</title>
        <authorList>
            <consortium name="The Broad Institute Genomics Platform"/>
            <person name="Russ C."/>
            <person name="Tyler B."/>
            <person name="Panabieres F."/>
            <person name="Shan W."/>
            <person name="Tripathy S."/>
            <person name="Grunwald N."/>
            <person name="Machado M."/>
            <person name="Johnson C.S."/>
            <person name="Arredondo F."/>
            <person name="Hong C."/>
            <person name="Coffey M."/>
            <person name="Young S.K."/>
            <person name="Zeng Q."/>
            <person name="Gargeya S."/>
            <person name="Fitzgerald M."/>
            <person name="Abouelleil A."/>
            <person name="Alvarado L."/>
            <person name="Chapman S.B."/>
            <person name="Gainer-Dewar J."/>
            <person name="Goldberg J."/>
            <person name="Griggs A."/>
            <person name="Gujja S."/>
            <person name="Hansen M."/>
            <person name="Howarth C."/>
            <person name="Imamovic A."/>
            <person name="Ireland A."/>
            <person name="Larimer J."/>
            <person name="McCowan C."/>
            <person name="Murphy C."/>
            <person name="Pearson M."/>
            <person name="Poon T.W."/>
            <person name="Priest M."/>
            <person name="Roberts A."/>
            <person name="Saif S."/>
            <person name="Shea T."/>
            <person name="Sykes S."/>
            <person name="Wortman J."/>
            <person name="Nusbaum C."/>
            <person name="Birren B."/>
        </authorList>
    </citation>
    <scope>NUCLEOTIDE SEQUENCE [LARGE SCALE GENOMIC DNA]</scope>
    <source>
        <strain evidence="1 2">P1569</strain>
    </source>
</reference>
<keyword evidence="2" id="KW-1185">Reference proteome</keyword>